<protein>
    <submittedName>
        <fullName evidence="3">NAD(P)-dependent oxidoreductase</fullName>
    </submittedName>
</protein>
<reference evidence="3 4" key="1">
    <citation type="submission" date="2022-06" db="EMBL/GenBank/DDBJ databases">
        <title>A taxonomic note on the genus Prevotella: Description of four novel genera and emended description of the genera Hallella and Xylanibacter.</title>
        <authorList>
            <person name="Hitch T.C.A."/>
        </authorList>
    </citation>
    <scope>NUCLEOTIDE SEQUENCE [LARGE SCALE GENOMIC DNA]</scope>
    <source>
        <strain evidence="3 4">DSM 100619</strain>
    </source>
</reference>
<evidence type="ECO:0000256" key="1">
    <source>
        <dbReference type="ARBA" id="ARBA00007637"/>
    </source>
</evidence>
<comment type="similarity">
    <text evidence="1">Belongs to the NAD(P)-dependent epimerase/dehydratase family.</text>
</comment>
<feature type="domain" description="NAD-dependent epimerase/dehydratase" evidence="2">
    <location>
        <begin position="30"/>
        <end position="273"/>
    </location>
</feature>
<dbReference type="Gene3D" id="3.40.50.720">
    <property type="entry name" value="NAD(P)-binding Rossmann-like Domain"/>
    <property type="match status" value="1"/>
</dbReference>
<sequence>MTVNRILEEDINLFVSHFSLYEELRGKSLTITGATGLLGSCMVRCLLALNTKYHLDIRIVAVVRNVEKAQLMFGKEDGILSYYVCDFSSVTSFVPPHTDYLIHFASPTASKYFVEHPVETLQTGVNGIERVLDFARKNPLDSVVFISSMEVYGSVYDDSKSLQESEQGFLDPMLTRSSYPMAKRAAECFCRCFYEEYQVPVKVARLAQTFGAGVSKDDHRVFAQFSRAVLEGKNIQLYTKGEVKHCYCYTMDAVSGILYILLHGKDGEAYNVANEQTYISIIDMARFLCREFNPQLQPVIELKENMGYPPTTKLRLSTQKIRALGWAPEYDLKRMFERLLLSMKEDNR</sequence>
<gene>
    <name evidence="3" type="ORF">NG821_05235</name>
</gene>
<evidence type="ECO:0000259" key="2">
    <source>
        <dbReference type="Pfam" id="PF01370"/>
    </source>
</evidence>
<accession>A0ABT1BVZ0</accession>
<dbReference type="Proteomes" id="UP001204015">
    <property type="component" value="Unassembled WGS sequence"/>
</dbReference>
<dbReference type="RefSeq" id="WP_252760608.1">
    <property type="nucleotide sequence ID" value="NZ_JAMXLY010000014.1"/>
</dbReference>
<dbReference type="SUPFAM" id="SSF51735">
    <property type="entry name" value="NAD(P)-binding Rossmann-fold domains"/>
    <property type="match status" value="1"/>
</dbReference>
<comment type="caution">
    <text evidence="3">The sequence shown here is derived from an EMBL/GenBank/DDBJ whole genome shotgun (WGS) entry which is preliminary data.</text>
</comment>
<dbReference type="InterPro" id="IPR036291">
    <property type="entry name" value="NAD(P)-bd_dom_sf"/>
</dbReference>
<dbReference type="InterPro" id="IPR001509">
    <property type="entry name" value="Epimerase_deHydtase"/>
</dbReference>
<keyword evidence="4" id="KW-1185">Reference proteome</keyword>
<evidence type="ECO:0000313" key="3">
    <source>
        <dbReference type="EMBL" id="MCO6025246.1"/>
    </source>
</evidence>
<organism evidence="3 4">
    <name type="scientific">Segatella cerevisiae</name>
    <dbReference type="NCBI Taxonomy" id="2053716"/>
    <lineage>
        <taxon>Bacteria</taxon>
        <taxon>Pseudomonadati</taxon>
        <taxon>Bacteroidota</taxon>
        <taxon>Bacteroidia</taxon>
        <taxon>Bacteroidales</taxon>
        <taxon>Prevotellaceae</taxon>
        <taxon>Segatella</taxon>
    </lineage>
</organism>
<dbReference type="EMBL" id="JAMXLY010000014">
    <property type="protein sequence ID" value="MCO6025246.1"/>
    <property type="molecule type" value="Genomic_DNA"/>
</dbReference>
<evidence type="ECO:0000313" key="4">
    <source>
        <dbReference type="Proteomes" id="UP001204015"/>
    </source>
</evidence>
<name>A0ABT1BVZ0_9BACT</name>
<proteinExistence type="inferred from homology"/>
<dbReference type="PANTHER" id="PTHR43000">
    <property type="entry name" value="DTDP-D-GLUCOSE 4,6-DEHYDRATASE-RELATED"/>
    <property type="match status" value="1"/>
</dbReference>
<dbReference type="Pfam" id="PF01370">
    <property type="entry name" value="Epimerase"/>
    <property type="match status" value="1"/>
</dbReference>